<gene>
    <name evidence="2" type="ORF">WJX75_004215</name>
</gene>
<dbReference type="EMBL" id="JALJOT010000016">
    <property type="protein sequence ID" value="KAK9902097.1"/>
    <property type="molecule type" value="Genomic_DNA"/>
</dbReference>
<organism evidence="2 3">
    <name type="scientific">Coccomyxa subellipsoidea</name>
    <dbReference type="NCBI Taxonomy" id="248742"/>
    <lineage>
        <taxon>Eukaryota</taxon>
        <taxon>Viridiplantae</taxon>
        <taxon>Chlorophyta</taxon>
        <taxon>core chlorophytes</taxon>
        <taxon>Trebouxiophyceae</taxon>
        <taxon>Trebouxiophyceae incertae sedis</taxon>
        <taxon>Coccomyxaceae</taxon>
        <taxon>Coccomyxa</taxon>
    </lineage>
</organism>
<reference evidence="2 3" key="1">
    <citation type="journal article" date="2024" name="Nat. Commun.">
        <title>Phylogenomics reveals the evolutionary origins of lichenization in chlorophyte algae.</title>
        <authorList>
            <person name="Puginier C."/>
            <person name="Libourel C."/>
            <person name="Otte J."/>
            <person name="Skaloud P."/>
            <person name="Haon M."/>
            <person name="Grisel S."/>
            <person name="Petersen M."/>
            <person name="Berrin J.G."/>
            <person name="Delaux P.M."/>
            <person name="Dal Grande F."/>
            <person name="Keller J."/>
        </authorList>
    </citation>
    <scope>NUCLEOTIDE SEQUENCE [LARGE SCALE GENOMIC DNA]</scope>
    <source>
        <strain evidence="2 3">SAG 216-7</strain>
    </source>
</reference>
<dbReference type="Pfam" id="PF12937">
    <property type="entry name" value="F-box-like"/>
    <property type="match status" value="1"/>
</dbReference>
<proteinExistence type="predicted"/>
<feature type="domain" description="F-box" evidence="1">
    <location>
        <begin position="29"/>
        <end position="75"/>
    </location>
</feature>
<dbReference type="Proteomes" id="UP001491310">
    <property type="component" value="Unassembled WGS sequence"/>
</dbReference>
<evidence type="ECO:0000313" key="3">
    <source>
        <dbReference type="Proteomes" id="UP001491310"/>
    </source>
</evidence>
<dbReference type="Gene3D" id="1.20.1280.50">
    <property type="match status" value="1"/>
</dbReference>
<protein>
    <recommendedName>
        <fullName evidence="1">F-box domain-containing protein</fullName>
    </recommendedName>
</protein>
<accession>A0ABR2YC53</accession>
<keyword evidence="3" id="KW-1185">Reference proteome</keyword>
<comment type="caution">
    <text evidence="2">The sequence shown here is derived from an EMBL/GenBank/DDBJ whole genome shotgun (WGS) entry which is preliminary data.</text>
</comment>
<dbReference type="InterPro" id="IPR001810">
    <property type="entry name" value="F-box_dom"/>
</dbReference>
<evidence type="ECO:0000313" key="2">
    <source>
        <dbReference type="EMBL" id="KAK9902097.1"/>
    </source>
</evidence>
<evidence type="ECO:0000259" key="1">
    <source>
        <dbReference type="Pfam" id="PF12937"/>
    </source>
</evidence>
<dbReference type="InterPro" id="IPR036047">
    <property type="entry name" value="F-box-like_dom_sf"/>
</dbReference>
<sequence>MGKRALIVHPDFLHTLPQQTPFRCPARLGSLPLHIVHLVACKFDNARDLCTFEQVCTFSREAVQSDDSLWQNLCCSKFRMPRHADLSGKEGLTWKALYR</sequence>
<dbReference type="SUPFAM" id="SSF81383">
    <property type="entry name" value="F-box domain"/>
    <property type="match status" value="1"/>
</dbReference>
<name>A0ABR2YC53_9CHLO</name>